<name>A0A7W8P3G7_9BURK</name>
<reference evidence="2 3" key="1">
    <citation type="submission" date="2020-08" db="EMBL/GenBank/DDBJ databases">
        <title>Genomic Encyclopedia of Type Strains, Phase IV (KMG-V): Genome sequencing to study the core and pangenomes of soil and plant-associated prokaryotes.</title>
        <authorList>
            <person name="Whitman W."/>
        </authorList>
    </citation>
    <scope>NUCLEOTIDE SEQUENCE [LARGE SCALE GENOMIC DNA]</scope>
    <source>
        <strain evidence="2 3">JPY162</strain>
    </source>
</reference>
<sequence length="131" mass="14670">MRGSLIERYKRCRKPGCRCADGPGHGPKYYLSVSFPGRRPQMDDVPQADYTDVAEHLANYHRVREIIEEICEINRELLRRREALLEAPVSQSSLSLANFIDPQSAGVLVANMLEAWLTARACAGADRGGLR</sequence>
<dbReference type="AlphaFoldDB" id="A0A7W8P3G7"/>
<accession>A0A7W8P3G7</accession>
<dbReference type="Pfam" id="PF20586">
    <property type="entry name" value="DUF6788"/>
    <property type="match status" value="1"/>
</dbReference>
<evidence type="ECO:0000313" key="2">
    <source>
        <dbReference type="EMBL" id="MBB5403364.1"/>
    </source>
</evidence>
<comment type="caution">
    <text evidence="2">The sequence shown here is derived from an EMBL/GenBank/DDBJ whole genome shotgun (WGS) entry which is preliminary data.</text>
</comment>
<dbReference type="InterPro" id="IPR046738">
    <property type="entry name" value="DUF6788"/>
</dbReference>
<dbReference type="EMBL" id="JACHDE010000013">
    <property type="protein sequence ID" value="MBB5403364.1"/>
    <property type="molecule type" value="Genomic_DNA"/>
</dbReference>
<feature type="domain" description="DUF6788" evidence="1">
    <location>
        <begin position="3"/>
        <end position="52"/>
    </location>
</feature>
<proteinExistence type="predicted"/>
<evidence type="ECO:0000313" key="3">
    <source>
        <dbReference type="Proteomes" id="UP000592820"/>
    </source>
</evidence>
<protein>
    <recommendedName>
        <fullName evidence="1">DUF6788 domain-containing protein</fullName>
    </recommendedName>
</protein>
<gene>
    <name evidence="2" type="ORF">HDG41_005452</name>
</gene>
<dbReference type="Proteomes" id="UP000592820">
    <property type="component" value="Unassembled WGS sequence"/>
</dbReference>
<evidence type="ECO:0000259" key="1">
    <source>
        <dbReference type="Pfam" id="PF20586"/>
    </source>
</evidence>
<organism evidence="2 3">
    <name type="scientific">Paraburkholderia youngii</name>
    <dbReference type="NCBI Taxonomy" id="2782701"/>
    <lineage>
        <taxon>Bacteria</taxon>
        <taxon>Pseudomonadati</taxon>
        <taxon>Pseudomonadota</taxon>
        <taxon>Betaproteobacteria</taxon>
        <taxon>Burkholderiales</taxon>
        <taxon>Burkholderiaceae</taxon>
        <taxon>Paraburkholderia</taxon>
    </lineage>
</organism>